<feature type="chain" id="PRO_5015034592" evidence="2">
    <location>
        <begin position="16"/>
        <end position="288"/>
    </location>
</feature>
<evidence type="ECO:0000313" key="4">
    <source>
        <dbReference type="EMBL" id="KID81247.1"/>
    </source>
</evidence>
<dbReference type="HOGENOM" id="CLU_064113_0_0_1"/>
<feature type="compositionally biased region" description="Basic and acidic residues" evidence="1">
    <location>
        <begin position="37"/>
        <end position="52"/>
    </location>
</feature>
<evidence type="ECO:0000313" key="3">
    <source>
        <dbReference type="EMBL" id="KID80857.1"/>
    </source>
</evidence>
<accession>A0A0B4GMD5</accession>
<feature type="region of interest" description="Disordered" evidence="1">
    <location>
        <begin position="16"/>
        <end position="111"/>
    </location>
</feature>
<dbReference type="AlphaFoldDB" id="A0A0B4GMD5"/>
<organism evidence="3 5">
    <name type="scientific">Metarhizium guizhouense (strain ARSEF 977)</name>
    <dbReference type="NCBI Taxonomy" id="1276136"/>
    <lineage>
        <taxon>Eukaryota</taxon>
        <taxon>Fungi</taxon>
        <taxon>Dikarya</taxon>
        <taxon>Ascomycota</taxon>
        <taxon>Pezizomycotina</taxon>
        <taxon>Sordariomycetes</taxon>
        <taxon>Hypocreomycetidae</taxon>
        <taxon>Hypocreales</taxon>
        <taxon>Clavicipitaceae</taxon>
        <taxon>Metarhizium</taxon>
    </lineage>
</organism>
<dbReference type="EMBL" id="AZNH01000329">
    <property type="protein sequence ID" value="KID80857.1"/>
    <property type="molecule type" value="Genomic_DNA"/>
</dbReference>
<sequence length="288" mass="31035">MRAAFLVAALPFASAMPRGTSGKRSADVAKPQWDGPVYDHKWDGPDYDHEWDGPGYDPKWDGPGYDPKWDGLGYGPKDNGPFHNPEHDGPDLKPSSVKPTQPTLDNADDECINDEPVAPPKQTTLSAPPTIINDTKSTPVPSVAPSLAPPTPSATEVPSGSPNSGYMAIVNKWRATMELGSLKHNTTLESNALQTSSGGTLTHVMNNGTMAQVMAPGNPDNFESVFVGCWLCEMPNFTGIKEKCDVLSKQWKHDQVPPETRHAQYLTSGKYSKIGCGFAAGIWTCDLA</sequence>
<feature type="signal peptide" evidence="2">
    <location>
        <begin position="1"/>
        <end position="15"/>
    </location>
</feature>
<gene>
    <name evidence="4" type="ORF">MGU_11384</name>
    <name evidence="3" type="ORF">MGU_11719</name>
</gene>
<evidence type="ECO:0000313" key="5">
    <source>
        <dbReference type="Proteomes" id="UP000031192"/>
    </source>
</evidence>
<keyword evidence="5" id="KW-1185">Reference proteome</keyword>
<evidence type="ECO:0000256" key="1">
    <source>
        <dbReference type="SAM" id="MobiDB-lite"/>
    </source>
</evidence>
<dbReference type="InterPro" id="IPR035940">
    <property type="entry name" value="CAP_sf"/>
</dbReference>
<reference evidence="3 5" key="1">
    <citation type="journal article" date="2014" name="Proc. Natl. Acad. Sci. U.S.A.">
        <title>Trajectory and genomic determinants of fungal-pathogen speciation and host adaptation.</title>
        <authorList>
            <person name="Hu X."/>
            <person name="Xiao G."/>
            <person name="Zheng P."/>
            <person name="Shang Y."/>
            <person name="Su Y."/>
            <person name="Zhang X."/>
            <person name="Liu X."/>
            <person name="Zhan S."/>
            <person name="St Leger R.J."/>
            <person name="Wang C."/>
        </authorList>
    </citation>
    <scope>NUCLEOTIDE SEQUENCE [LARGE SCALE GENOMIC DNA]</scope>
    <source>
        <strain evidence="3 5">ARSEF 977</strain>
    </source>
</reference>
<feature type="compositionally biased region" description="Low complexity" evidence="1">
    <location>
        <begin position="137"/>
        <end position="146"/>
    </location>
</feature>
<evidence type="ECO:0000256" key="2">
    <source>
        <dbReference type="SAM" id="SignalP"/>
    </source>
</evidence>
<dbReference type="EMBL" id="AZNH01000173">
    <property type="protein sequence ID" value="KID81247.1"/>
    <property type="molecule type" value="Genomic_DNA"/>
</dbReference>
<dbReference type="Proteomes" id="UP000031192">
    <property type="component" value="Unassembled WGS sequence"/>
</dbReference>
<protein>
    <submittedName>
        <fullName evidence="3">CAP domain protein</fullName>
    </submittedName>
</protein>
<feature type="region of interest" description="Disordered" evidence="1">
    <location>
        <begin position="134"/>
        <end position="161"/>
    </location>
</feature>
<proteinExistence type="predicted"/>
<dbReference type="SUPFAM" id="SSF55797">
    <property type="entry name" value="PR-1-like"/>
    <property type="match status" value="1"/>
</dbReference>
<comment type="caution">
    <text evidence="3">The sequence shown here is derived from an EMBL/GenBank/DDBJ whole genome shotgun (WGS) entry which is preliminary data.</text>
</comment>
<name>A0A0B4GMD5_METGA</name>
<keyword evidence="2" id="KW-0732">Signal</keyword>